<feature type="chain" id="PRO_5010554109" evidence="5">
    <location>
        <begin position="34"/>
        <end position="531"/>
    </location>
</feature>
<comment type="similarity">
    <text evidence="2">Belongs to the bacterial solute-binding protein 5 family.</text>
</comment>
<comment type="caution">
    <text evidence="7">The sequence shown here is derived from an EMBL/GenBank/DDBJ whole genome shotgun (WGS) entry which is preliminary data.</text>
</comment>
<evidence type="ECO:0000256" key="2">
    <source>
        <dbReference type="ARBA" id="ARBA00005695"/>
    </source>
</evidence>
<keyword evidence="3" id="KW-0813">Transport</keyword>
<dbReference type="Proteomes" id="UP000192140">
    <property type="component" value="Unassembled WGS sequence"/>
</dbReference>
<dbReference type="Pfam" id="PF00496">
    <property type="entry name" value="SBP_bac_5"/>
    <property type="match status" value="1"/>
</dbReference>
<dbReference type="GO" id="GO:0043190">
    <property type="term" value="C:ATP-binding cassette (ABC) transporter complex"/>
    <property type="evidence" value="ECO:0007669"/>
    <property type="project" value="InterPro"/>
</dbReference>
<dbReference type="PIRSF" id="PIRSF002741">
    <property type="entry name" value="MppA"/>
    <property type="match status" value="1"/>
</dbReference>
<dbReference type="Gene3D" id="3.40.190.10">
    <property type="entry name" value="Periplasmic binding protein-like II"/>
    <property type="match status" value="1"/>
</dbReference>
<evidence type="ECO:0000256" key="3">
    <source>
        <dbReference type="ARBA" id="ARBA00022448"/>
    </source>
</evidence>
<dbReference type="EMBL" id="FCNP01000001">
    <property type="protein sequence ID" value="CVI54301.1"/>
    <property type="molecule type" value="Genomic_DNA"/>
</dbReference>
<dbReference type="GO" id="GO:1904680">
    <property type="term" value="F:peptide transmembrane transporter activity"/>
    <property type="evidence" value="ECO:0007669"/>
    <property type="project" value="TreeGrafter"/>
</dbReference>
<name>A0A1S7TID7_9HYPH</name>
<dbReference type="Gene3D" id="3.90.76.10">
    <property type="entry name" value="Dipeptide-binding Protein, Domain 1"/>
    <property type="match status" value="1"/>
</dbReference>
<dbReference type="RefSeq" id="WP_080850783.1">
    <property type="nucleotide sequence ID" value="NZ_LT009775.1"/>
</dbReference>
<dbReference type="InterPro" id="IPR030678">
    <property type="entry name" value="Peptide/Ni-bd"/>
</dbReference>
<dbReference type="GO" id="GO:0015833">
    <property type="term" value="P:peptide transport"/>
    <property type="evidence" value="ECO:0007669"/>
    <property type="project" value="TreeGrafter"/>
</dbReference>
<protein>
    <submittedName>
        <fullName evidence="7">ABC transporter, substrate-binding protein, family 5</fullName>
    </submittedName>
</protein>
<keyword evidence="8" id="KW-1185">Reference proteome</keyword>
<keyword evidence="4 5" id="KW-0732">Signal</keyword>
<dbReference type="AlphaFoldDB" id="A0A1S7TID7"/>
<organism evidence="7 8">
    <name type="scientific">Agrobacterium deltaense NCPPB 1641</name>
    <dbReference type="NCBI Taxonomy" id="1183425"/>
    <lineage>
        <taxon>Bacteria</taxon>
        <taxon>Pseudomonadati</taxon>
        <taxon>Pseudomonadota</taxon>
        <taxon>Alphaproteobacteria</taxon>
        <taxon>Hyphomicrobiales</taxon>
        <taxon>Rhizobiaceae</taxon>
        <taxon>Rhizobium/Agrobacterium group</taxon>
        <taxon>Agrobacterium</taxon>
    </lineage>
</organism>
<dbReference type="PROSITE" id="PS51318">
    <property type="entry name" value="TAT"/>
    <property type="match status" value="1"/>
</dbReference>
<accession>A0A1S7TID7</accession>
<comment type="subcellular location">
    <subcellularLocation>
        <location evidence="1">Periplasm</location>
    </subcellularLocation>
</comment>
<gene>
    <name evidence="7" type="ORF">AGR7A_Cc10009</name>
</gene>
<dbReference type="GO" id="GO:0030288">
    <property type="term" value="C:outer membrane-bounded periplasmic space"/>
    <property type="evidence" value="ECO:0007669"/>
    <property type="project" value="UniProtKB-ARBA"/>
</dbReference>
<evidence type="ECO:0000256" key="5">
    <source>
        <dbReference type="SAM" id="SignalP"/>
    </source>
</evidence>
<dbReference type="InterPro" id="IPR000914">
    <property type="entry name" value="SBP_5_dom"/>
</dbReference>
<feature type="domain" description="Solute-binding protein family 5" evidence="6">
    <location>
        <begin position="80"/>
        <end position="446"/>
    </location>
</feature>
<proteinExistence type="inferred from homology"/>
<dbReference type="PANTHER" id="PTHR30290">
    <property type="entry name" value="PERIPLASMIC BINDING COMPONENT OF ABC TRANSPORTER"/>
    <property type="match status" value="1"/>
</dbReference>
<evidence type="ECO:0000313" key="7">
    <source>
        <dbReference type="EMBL" id="CVI54301.1"/>
    </source>
</evidence>
<evidence type="ECO:0000313" key="8">
    <source>
        <dbReference type="Proteomes" id="UP000192140"/>
    </source>
</evidence>
<feature type="signal peptide" evidence="5">
    <location>
        <begin position="1"/>
        <end position="33"/>
    </location>
</feature>
<dbReference type="SUPFAM" id="SSF53850">
    <property type="entry name" value="Periplasmic binding protein-like II"/>
    <property type="match status" value="1"/>
</dbReference>
<evidence type="ECO:0000256" key="1">
    <source>
        <dbReference type="ARBA" id="ARBA00004418"/>
    </source>
</evidence>
<dbReference type="InterPro" id="IPR039424">
    <property type="entry name" value="SBP_5"/>
</dbReference>
<evidence type="ECO:0000259" key="6">
    <source>
        <dbReference type="Pfam" id="PF00496"/>
    </source>
</evidence>
<dbReference type="Gene3D" id="3.10.105.10">
    <property type="entry name" value="Dipeptide-binding Protein, Domain 3"/>
    <property type="match status" value="1"/>
</dbReference>
<sequence>MQEFISSRRAVLKYGLGVAAALPLLGAARTAFAQNTTLRIALSGPPTSLDPHLYNAIPNNALARHIFDPLVLTDEKVKSIPGLASSWREVDATHWEFDLRQDAKFSDGSPLTGEDIVASIERASSISSPGNFQIYTRSIKSITPDGNKLLIETTRRDPLLPNSFSRIGIIKAQFRNATTADFNNRSAAIGTGPFIIADYVPGDRINLVRNDSYWGPKPAFERVEMKIVSDDAARIAALLSGDYDLVEDLPHTGIERVEASPDLQVIRGMSGRLIYLAMDQHSEISPFVKDKAGQPLKSNPFKDLRVRKALSLAINREAIVKQVMAGEAEVASQFLPVGQPGTSPDIESDRYDTKAAQALLAEAGYPDGFRLTLHGPNDRYINDAKIVQAVAQMFSRIGIATAVEVMPWSVYSKRNNSAEFSVSLSSWGTNTGETSNPLSATIATTNAEKGFGGSNPGRYSNPGVDENLEKAAAAKNDTERYAILAETSKIAFEDKAILPLHREGIVVGARKTIQYTPRSDQFISVAGAKPI</sequence>
<reference evidence="7" key="1">
    <citation type="submission" date="2016-01" db="EMBL/GenBank/DDBJ databases">
        <authorList>
            <person name="Regsiter A."/>
            <person name="william w."/>
        </authorList>
    </citation>
    <scope>NUCLEOTIDE SEQUENCE</scope>
    <source>
        <strain evidence="7">NCPPB 1641</strain>
    </source>
</reference>
<dbReference type="InterPro" id="IPR006311">
    <property type="entry name" value="TAT_signal"/>
</dbReference>
<evidence type="ECO:0000256" key="4">
    <source>
        <dbReference type="ARBA" id="ARBA00022729"/>
    </source>
</evidence>
<dbReference type="CDD" id="cd08498">
    <property type="entry name" value="PBP2_NikA_DppA_OppA_like_2"/>
    <property type="match status" value="1"/>
</dbReference>
<dbReference type="PANTHER" id="PTHR30290:SF9">
    <property type="entry name" value="OLIGOPEPTIDE-BINDING PROTEIN APPA"/>
    <property type="match status" value="1"/>
</dbReference>